<sequence>MTQDPSDPHGGWASPSGSWSPGPAPRAPVPPDGGTATPGATPYASNPTGLAGAVAAGVRAGRPGDADGLPGPAAGWYPQEAYYAPGWSAPVQQPAPRAPRDRRRLLVPLAAVLTLAVVVGGALGARYWADTRTLGEVEGEVSAAPRQLTTGHCVETLPDDGALGRVTVVPCDVRHEAEVVGVHTYDDGPWPGQDAVDREAGAACEMDSAQTEAGARAVVWAPGRVAWQQGDREALCLAWSPEGAVGSWADGTARSG</sequence>
<dbReference type="Pfam" id="PF13845">
    <property type="entry name" value="Septum_form"/>
    <property type="match status" value="1"/>
</dbReference>
<reference evidence="4 5" key="2">
    <citation type="journal article" date="2015" name="Stand. Genomic Sci.">
        <title>Draft genome sequence of Cellulomonas carbonis T26(T) and comparative analysis of six Cellulomonas genomes.</title>
        <authorList>
            <person name="Zhuang W."/>
            <person name="Zhang S."/>
            <person name="Xia X."/>
            <person name="Wang G."/>
        </authorList>
    </citation>
    <scope>NUCLEOTIDE SEQUENCE [LARGE SCALE GENOMIC DNA]</scope>
    <source>
        <strain evidence="4 5">T26</strain>
    </source>
</reference>
<dbReference type="InterPro" id="IPR026004">
    <property type="entry name" value="Septum_form"/>
</dbReference>
<feature type="compositionally biased region" description="Pro residues" evidence="1">
    <location>
        <begin position="22"/>
        <end position="31"/>
    </location>
</feature>
<evidence type="ECO:0000313" key="4">
    <source>
        <dbReference type="EMBL" id="KGM10494.1"/>
    </source>
</evidence>
<dbReference type="OrthoDB" id="3628931at2"/>
<feature type="transmembrane region" description="Helical" evidence="2">
    <location>
        <begin position="105"/>
        <end position="128"/>
    </location>
</feature>
<evidence type="ECO:0000259" key="3">
    <source>
        <dbReference type="Pfam" id="PF13845"/>
    </source>
</evidence>
<name>A0A0A0BTI2_9CELL</name>
<dbReference type="Proteomes" id="UP000029839">
    <property type="component" value="Unassembled WGS sequence"/>
</dbReference>
<keyword evidence="2" id="KW-0812">Transmembrane</keyword>
<proteinExistence type="predicted"/>
<evidence type="ECO:0000313" key="5">
    <source>
        <dbReference type="Proteomes" id="UP000029839"/>
    </source>
</evidence>
<feature type="domain" description="Septum formation-related" evidence="3">
    <location>
        <begin position="147"/>
        <end position="236"/>
    </location>
</feature>
<feature type="region of interest" description="Disordered" evidence="1">
    <location>
        <begin position="1"/>
        <end position="49"/>
    </location>
</feature>
<keyword evidence="2" id="KW-1133">Transmembrane helix</keyword>
<dbReference type="AlphaFoldDB" id="A0A0A0BTI2"/>
<organism evidence="4 5">
    <name type="scientific">Cellulomonas carbonis T26</name>
    <dbReference type="NCBI Taxonomy" id="947969"/>
    <lineage>
        <taxon>Bacteria</taxon>
        <taxon>Bacillati</taxon>
        <taxon>Actinomycetota</taxon>
        <taxon>Actinomycetes</taxon>
        <taxon>Micrococcales</taxon>
        <taxon>Cellulomonadaceae</taxon>
        <taxon>Cellulomonas</taxon>
    </lineage>
</organism>
<dbReference type="EMBL" id="AXCY01000048">
    <property type="protein sequence ID" value="KGM10494.1"/>
    <property type="molecule type" value="Genomic_DNA"/>
</dbReference>
<reference evidence="4 5" key="1">
    <citation type="submission" date="2013-08" db="EMBL/GenBank/DDBJ databases">
        <title>Genome sequencing of Cellulomonas carbonis T26.</title>
        <authorList>
            <person name="Chen F."/>
            <person name="Li Y."/>
            <person name="Wang G."/>
        </authorList>
    </citation>
    <scope>NUCLEOTIDE SEQUENCE [LARGE SCALE GENOMIC DNA]</scope>
    <source>
        <strain evidence="4 5">T26</strain>
    </source>
</reference>
<keyword evidence="2" id="KW-0472">Membrane</keyword>
<protein>
    <recommendedName>
        <fullName evidence="3">Septum formation-related domain-containing protein</fullName>
    </recommendedName>
</protein>
<evidence type="ECO:0000256" key="2">
    <source>
        <dbReference type="SAM" id="Phobius"/>
    </source>
</evidence>
<dbReference type="RefSeq" id="WP_052426238.1">
    <property type="nucleotide sequence ID" value="NZ_AXCY01000048.1"/>
</dbReference>
<keyword evidence="5" id="KW-1185">Reference proteome</keyword>
<accession>A0A0A0BTI2</accession>
<evidence type="ECO:0000256" key="1">
    <source>
        <dbReference type="SAM" id="MobiDB-lite"/>
    </source>
</evidence>
<feature type="compositionally biased region" description="Low complexity" evidence="1">
    <location>
        <begin position="10"/>
        <end position="21"/>
    </location>
</feature>
<comment type="caution">
    <text evidence="4">The sequence shown here is derived from an EMBL/GenBank/DDBJ whole genome shotgun (WGS) entry which is preliminary data.</text>
</comment>
<gene>
    <name evidence="4" type="ORF">N868_15145</name>
</gene>